<dbReference type="Pfam" id="PF05402">
    <property type="entry name" value="PqqD"/>
    <property type="match status" value="1"/>
</dbReference>
<evidence type="ECO:0000256" key="1">
    <source>
        <dbReference type="SAM" id="Coils"/>
    </source>
</evidence>
<reference evidence="3 4" key="1">
    <citation type="submission" date="2017-05" db="EMBL/GenBank/DDBJ databases">
        <title>Genomic insights into alkan degradation activity of Oleiphilus messinensis.</title>
        <authorList>
            <person name="Kozyavkin S.A."/>
            <person name="Slesarev A.I."/>
            <person name="Golyshin P.N."/>
            <person name="Korzhenkov A."/>
            <person name="Golyshina O.N."/>
            <person name="Toshchakov S.V."/>
        </authorList>
    </citation>
    <scope>NUCLEOTIDE SEQUENCE [LARGE SCALE GENOMIC DNA]</scope>
    <source>
        <strain evidence="3 4">ME102</strain>
    </source>
</reference>
<dbReference type="GO" id="GO:0004222">
    <property type="term" value="F:metalloendopeptidase activity"/>
    <property type="evidence" value="ECO:0007669"/>
    <property type="project" value="InterPro"/>
</dbReference>
<sequence>MALVSVSSLFSPHWYRVAELKPRLKGHIDIHRHVYRDQIWYVLQNHITGKFHRFTPAAYQVLDQLNGEKSVDEIWQSAVAGLGAEAPSQDDLINLLGQLHAAGALASDVPPDIAEMTSRLAQEKRQKWRQKILSPLAIKIPLIDPDRILTPLAPWFRPVFSKAGIFIWLCLVVMALVTAGIHWSVLTENISAEVLSPGNLLLLAVLFPLIKALHELGHALAVKAWGGEVHEMGIMLLVFMPVPYVDASAASAFREPFKRLIVGAAGMMVEVLIAVIALFYWLDAPEGVGKSIAYNVMLIAGVSTLLFNANPLLRFDGYYMLVDGIQIPNLFVRANRYFTYGLQKYILGMKRVVSPVRAPGERRWFIFYSISSFVYRAFLSVAIALFIAKEFFIVGVVLALWTLSAMFVLPVLKGLRFMIIRKPAQGNGRVRPWAAVISVVSIGFVMLCLVPVPRWTNAQGVVWLPDSAIVRAGTDCQISEITQAPDSMVSQGRPLIQCADPFLSKDIDVLQARRQEQEVAYYQAIQESPVDAALKQKNLDATLADLQRAQERMADLTIISPATGRFVVPLVQDLPGKFVRKGDEIGYVLPDQPTRVRAVVPQQDIGVVRDDLQRIELRFAHDVGSVFEGVIDRAVPGGSNRLPSAVLGTLGGGDIGIDPRQGDQISAFEKWFEFDITLTESVVPRHYEQRVYLRFYHSSQPVLWQWLHDLRLLLLEEFSV</sequence>
<dbReference type="Proteomes" id="UP000196027">
    <property type="component" value="Chromosome"/>
</dbReference>
<feature type="transmembrane region" description="Helical" evidence="2">
    <location>
        <begin position="433"/>
        <end position="452"/>
    </location>
</feature>
<dbReference type="PANTHER" id="PTHR13325:SF3">
    <property type="entry name" value="MEMBRANE-BOUND TRANSCRIPTION FACTOR SITE-2 PROTEASE"/>
    <property type="match status" value="1"/>
</dbReference>
<evidence type="ECO:0000313" key="3">
    <source>
        <dbReference type="EMBL" id="ARU58043.1"/>
    </source>
</evidence>
<feature type="transmembrane region" description="Helical" evidence="2">
    <location>
        <begin position="392"/>
        <end position="412"/>
    </location>
</feature>
<keyword evidence="1" id="KW-0175">Coiled coil</keyword>
<dbReference type="Gene3D" id="1.10.10.1150">
    <property type="entry name" value="Coenzyme PQQ synthesis protein D (PqqD)"/>
    <property type="match status" value="1"/>
</dbReference>
<dbReference type="InterPro" id="IPR001193">
    <property type="entry name" value="MBTPS2"/>
</dbReference>
<keyword evidence="2" id="KW-0812">Transmembrane</keyword>
<protein>
    <submittedName>
        <fullName evidence="3">M50 family peptidase</fullName>
    </submittedName>
</protein>
<dbReference type="GO" id="GO:0005737">
    <property type="term" value="C:cytoplasm"/>
    <property type="evidence" value="ECO:0007669"/>
    <property type="project" value="TreeGrafter"/>
</dbReference>
<dbReference type="GO" id="GO:0031293">
    <property type="term" value="P:membrane protein intracellular domain proteolysis"/>
    <property type="evidence" value="ECO:0007669"/>
    <property type="project" value="TreeGrafter"/>
</dbReference>
<feature type="transmembrane region" description="Helical" evidence="2">
    <location>
        <begin position="234"/>
        <end position="253"/>
    </location>
</feature>
<gene>
    <name evidence="3" type="ORF">OLMES_4025</name>
</gene>
<name>A0A1Y0IFA0_9GAMM</name>
<feature type="transmembrane region" description="Helical" evidence="2">
    <location>
        <begin position="165"/>
        <end position="186"/>
    </location>
</feature>
<dbReference type="InterPro" id="IPR008792">
    <property type="entry name" value="PQQD"/>
</dbReference>
<keyword evidence="2" id="KW-1133">Transmembrane helix</keyword>
<keyword evidence="2" id="KW-0472">Membrane</keyword>
<accession>A0A1Y0IFA0</accession>
<proteinExistence type="predicted"/>
<organism evidence="3 4">
    <name type="scientific">Oleiphilus messinensis</name>
    <dbReference type="NCBI Taxonomy" id="141451"/>
    <lineage>
        <taxon>Bacteria</taxon>
        <taxon>Pseudomonadati</taxon>
        <taxon>Pseudomonadota</taxon>
        <taxon>Gammaproteobacteria</taxon>
        <taxon>Oceanospirillales</taxon>
        <taxon>Oleiphilaceae</taxon>
        <taxon>Oleiphilus</taxon>
    </lineage>
</organism>
<dbReference type="EMBL" id="CP021425">
    <property type="protein sequence ID" value="ARU58043.1"/>
    <property type="molecule type" value="Genomic_DNA"/>
</dbReference>
<dbReference type="GO" id="GO:0016020">
    <property type="term" value="C:membrane"/>
    <property type="evidence" value="ECO:0007669"/>
    <property type="project" value="InterPro"/>
</dbReference>
<dbReference type="KEGG" id="ome:OLMES_4025"/>
<dbReference type="PANTHER" id="PTHR13325">
    <property type="entry name" value="PROTEASE M50 MEMBRANE-BOUND TRANSCRIPTION FACTOR SITE 2 PROTEASE"/>
    <property type="match status" value="1"/>
</dbReference>
<feature type="transmembrane region" description="Helical" evidence="2">
    <location>
        <begin position="292"/>
        <end position="313"/>
    </location>
</feature>
<feature type="coiled-coil region" evidence="1">
    <location>
        <begin position="532"/>
        <end position="559"/>
    </location>
</feature>
<evidence type="ECO:0000256" key="2">
    <source>
        <dbReference type="SAM" id="Phobius"/>
    </source>
</evidence>
<keyword evidence="4" id="KW-1185">Reference proteome</keyword>
<dbReference type="AlphaFoldDB" id="A0A1Y0IFA0"/>
<dbReference type="InterPro" id="IPR041881">
    <property type="entry name" value="PqqD_sf"/>
</dbReference>
<evidence type="ECO:0000313" key="4">
    <source>
        <dbReference type="Proteomes" id="UP000196027"/>
    </source>
</evidence>
<feature type="transmembrane region" description="Helical" evidence="2">
    <location>
        <begin position="260"/>
        <end position="280"/>
    </location>
</feature>
<feature type="transmembrane region" description="Helical" evidence="2">
    <location>
        <begin position="365"/>
        <end position="386"/>
    </location>
</feature>
<feature type="transmembrane region" description="Helical" evidence="2">
    <location>
        <begin position="198"/>
        <end position="214"/>
    </location>
</feature>